<keyword evidence="5" id="KW-0963">Cytoplasm</keyword>
<dbReference type="Proteomes" id="UP000009284">
    <property type="component" value="Chromosome"/>
</dbReference>
<evidence type="ECO:0000313" key="8">
    <source>
        <dbReference type="Proteomes" id="UP000009284"/>
    </source>
</evidence>
<dbReference type="SUPFAM" id="SSF52540">
    <property type="entry name" value="P-loop containing nucleoside triphosphate hydrolases"/>
    <property type="match status" value="1"/>
</dbReference>
<comment type="function">
    <text evidence="5">Catalyzes the phosphorylation of the 3'-hydroxyl group of dephosphocoenzyme A to form coenzyme A.</text>
</comment>
<evidence type="ECO:0000256" key="4">
    <source>
        <dbReference type="ARBA" id="ARBA00022993"/>
    </source>
</evidence>
<dbReference type="UniPathway" id="UPA00241">
    <property type="reaction ID" value="UER00356"/>
</dbReference>
<dbReference type="OrthoDB" id="9812943at2"/>
<evidence type="ECO:0000256" key="5">
    <source>
        <dbReference type="HAMAP-Rule" id="MF_00376"/>
    </source>
</evidence>
<keyword evidence="2 5" id="KW-0547">Nucleotide-binding</keyword>
<keyword evidence="4 5" id="KW-0173">Coenzyme A biosynthesis</keyword>
<comment type="catalytic activity">
    <reaction evidence="5">
        <text>3'-dephospho-CoA + ATP = ADP + CoA + H(+)</text>
        <dbReference type="Rhea" id="RHEA:18245"/>
        <dbReference type="ChEBI" id="CHEBI:15378"/>
        <dbReference type="ChEBI" id="CHEBI:30616"/>
        <dbReference type="ChEBI" id="CHEBI:57287"/>
        <dbReference type="ChEBI" id="CHEBI:57328"/>
        <dbReference type="ChEBI" id="CHEBI:456216"/>
        <dbReference type="EC" id="2.7.1.24"/>
    </reaction>
</comment>
<dbReference type="NCBIfam" id="TIGR00152">
    <property type="entry name" value="dephospho-CoA kinase"/>
    <property type="match status" value="1"/>
</dbReference>
<evidence type="ECO:0000256" key="1">
    <source>
        <dbReference type="ARBA" id="ARBA00009018"/>
    </source>
</evidence>
<proteinExistence type="inferred from homology"/>
<dbReference type="eggNOG" id="COG0237">
    <property type="taxonomic scope" value="Bacteria"/>
</dbReference>
<dbReference type="PANTHER" id="PTHR10695">
    <property type="entry name" value="DEPHOSPHO-COA KINASE-RELATED"/>
    <property type="match status" value="1"/>
</dbReference>
<dbReference type="PROSITE" id="PS51219">
    <property type="entry name" value="DPCK"/>
    <property type="match status" value="1"/>
</dbReference>
<reference key="1">
    <citation type="submission" date="2011-09" db="EMBL/GenBank/DDBJ databases">
        <title>Genomic characterization of the Taylorella genus.</title>
        <authorList>
            <person name="Hebert L."/>
            <person name="Moumen B."/>
            <person name="Pons N."/>
            <person name="Duquesne F."/>
            <person name="Breuil M.-F."/>
            <person name="Goux D."/>
            <person name="Batto J.-M."/>
            <person name="Renault P."/>
            <person name="Laugier C."/>
            <person name="Petry S."/>
        </authorList>
    </citation>
    <scope>NUCLEOTIDE SEQUENCE</scope>
    <source>
        <strain>MCE3</strain>
    </source>
</reference>
<evidence type="ECO:0000313" key="7">
    <source>
        <dbReference type="EMBL" id="AEP35985.1"/>
    </source>
</evidence>
<comment type="pathway">
    <text evidence="5">Cofactor biosynthesis; coenzyme A biosynthesis; CoA from (R)-pantothenate: step 5/5.</text>
</comment>
<dbReference type="Gene3D" id="3.40.50.300">
    <property type="entry name" value="P-loop containing nucleotide triphosphate hydrolases"/>
    <property type="match status" value="1"/>
</dbReference>
<dbReference type="CDD" id="cd02022">
    <property type="entry name" value="DPCK"/>
    <property type="match status" value="1"/>
</dbReference>
<dbReference type="GO" id="GO:0005737">
    <property type="term" value="C:cytoplasm"/>
    <property type="evidence" value="ECO:0007669"/>
    <property type="project" value="UniProtKB-SubCell"/>
</dbReference>
<keyword evidence="5 7" id="KW-0418">Kinase</keyword>
<comment type="similarity">
    <text evidence="1 5">Belongs to the CoaE family.</text>
</comment>
<dbReference type="STRING" id="1008459.TASI_0194"/>
<dbReference type="AlphaFoldDB" id="G4QDG8"/>
<dbReference type="HAMAP" id="MF_00376">
    <property type="entry name" value="Dephospho_CoA_kinase"/>
    <property type="match status" value="1"/>
</dbReference>
<dbReference type="GO" id="GO:0015937">
    <property type="term" value="P:coenzyme A biosynthetic process"/>
    <property type="evidence" value="ECO:0007669"/>
    <property type="project" value="UniProtKB-UniRule"/>
</dbReference>
<organism evidence="7 8">
    <name type="scientific">Taylorella asinigenitalis (strain MCE3)</name>
    <dbReference type="NCBI Taxonomy" id="1008459"/>
    <lineage>
        <taxon>Bacteria</taxon>
        <taxon>Pseudomonadati</taxon>
        <taxon>Pseudomonadota</taxon>
        <taxon>Betaproteobacteria</taxon>
        <taxon>Burkholderiales</taxon>
        <taxon>Alcaligenaceae</taxon>
        <taxon>Taylorella</taxon>
    </lineage>
</organism>
<gene>
    <name evidence="5" type="primary">coaE</name>
    <name evidence="7" type="ordered locus">TASI_0194</name>
</gene>
<dbReference type="Pfam" id="PF01121">
    <property type="entry name" value="CoaE"/>
    <property type="match status" value="1"/>
</dbReference>
<dbReference type="GO" id="GO:0004140">
    <property type="term" value="F:dephospho-CoA kinase activity"/>
    <property type="evidence" value="ECO:0007669"/>
    <property type="project" value="UniProtKB-UniRule"/>
</dbReference>
<dbReference type="InterPro" id="IPR001977">
    <property type="entry name" value="Depp_CoAkinase"/>
</dbReference>
<accession>G4QDG8</accession>
<reference evidence="7 8" key="2">
    <citation type="journal article" date="2012" name="PLoS ONE">
        <title>Genomic characterization of the taylorella genus.</title>
        <authorList>
            <person name="Hebert L."/>
            <person name="Moumen B."/>
            <person name="Pons N."/>
            <person name="Duquesne F."/>
            <person name="Breuil M.F."/>
            <person name="Goux D."/>
            <person name="Batto J.M."/>
            <person name="Laugier C."/>
            <person name="Renault P."/>
            <person name="Petry S."/>
        </authorList>
    </citation>
    <scope>NUCLEOTIDE SEQUENCE [LARGE SCALE GENOMIC DNA]</scope>
    <source>
        <strain evidence="7 8">MCE3</strain>
    </source>
</reference>
<dbReference type="HOGENOM" id="CLU_057180_1_2_4"/>
<keyword evidence="3 5" id="KW-0067">ATP-binding</keyword>
<sequence length="211" mass="23642">MTCLKVGLTGGIGSGKSTVAEFLAEYGITVVDADAVSRSLTASNGGAIEKVREEFGDEFIDSNNAMDRTKMRELVFSNPKQKERLEGILHPLIRETILVELEEVVRRGIAPFVIADIPLLIESIDFYRSELDIICVVDCDIETQIERVEKRNNFNRTKIIDIINSQASREERLAHADFVIDNGADVTLEALKLQVEQLHFELMRLCEDTTA</sequence>
<dbReference type="RefSeq" id="WP_014110884.1">
    <property type="nucleotide sequence ID" value="NC_016043.1"/>
</dbReference>
<comment type="subcellular location">
    <subcellularLocation>
        <location evidence="5">Cytoplasm</location>
    </subcellularLocation>
</comment>
<dbReference type="KEGG" id="tas:TASI_0194"/>
<dbReference type="GO" id="GO:0005524">
    <property type="term" value="F:ATP binding"/>
    <property type="evidence" value="ECO:0007669"/>
    <property type="project" value="UniProtKB-UniRule"/>
</dbReference>
<name>G4QDG8_TAYAM</name>
<evidence type="ECO:0000256" key="3">
    <source>
        <dbReference type="ARBA" id="ARBA00022840"/>
    </source>
</evidence>
<evidence type="ECO:0000256" key="6">
    <source>
        <dbReference type="NCBIfam" id="TIGR00152"/>
    </source>
</evidence>
<keyword evidence="8" id="KW-1185">Reference proteome</keyword>
<keyword evidence="5 7" id="KW-0808">Transferase</keyword>
<dbReference type="InterPro" id="IPR027417">
    <property type="entry name" value="P-loop_NTPase"/>
</dbReference>
<dbReference type="EC" id="2.7.1.24" evidence="5 6"/>
<evidence type="ECO:0000256" key="2">
    <source>
        <dbReference type="ARBA" id="ARBA00022741"/>
    </source>
</evidence>
<dbReference type="EMBL" id="CP003059">
    <property type="protein sequence ID" value="AEP35985.1"/>
    <property type="molecule type" value="Genomic_DNA"/>
</dbReference>
<feature type="binding site" evidence="5">
    <location>
        <begin position="13"/>
        <end position="18"/>
    </location>
    <ligand>
        <name>ATP</name>
        <dbReference type="ChEBI" id="CHEBI:30616"/>
    </ligand>
</feature>
<protein>
    <recommendedName>
        <fullName evidence="5 6">Dephospho-CoA kinase</fullName>
        <ecNumber evidence="5 6">2.7.1.24</ecNumber>
    </recommendedName>
    <alternativeName>
        <fullName evidence="5">Dephosphocoenzyme A kinase</fullName>
    </alternativeName>
</protein>
<dbReference type="PANTHER" id="PTHR10695:SF46">
    <property type="entry name" value="BIFUNCTIONAL COENZYME A SYNTHASE-RELATED"/>
    <property type="match status" value="1"/>
</dbReference>